<organism evidence="4 5">
    <name type="scientific">Labilibaculum manganireducens</name>
    <dbReference type="NCBI Taxonomy" id="1940525"/>
    <lineage>
        <taxon>Bacteria</taxon>
        <taxon>Pseudomonadati</taxon>
        <taxon>Bacteroidota</taxon>
        <taxon>Bacteroidia</taxon>
        <taxon>Marinilabiliales</taxon>
        <taxon>Marinifilaceae</taxon>
        <taxon>Labilibaculum</taxon>
    </lineage>
</organism>
<feature type="chain" id="PRO_5014995007" description="Sirohydrochlorin cobaltochelatase" evidence="3">
    <location>
        <begin position="27"/>
        <end position="298"/>
    </location>
</feature>
<dbReference type="Pfam" id="PF06180">
    <property type="entry name" value="CbiK"/>
    <property type="match status" value="1"/>
</dbReference>
<dbReference type="Gene3D" id="3.40.50.1400">
    <property type="match status" value="2"/>
</dbReference>
<evidence type="ECO:0000256" key="2">
    <source>
        <dbReference type="PIRSR" id="PIRSR033579-3"/>
    </source>
</evidence>
<reference evidence="4 5" key="1">
    <citation type="journal article" date="2017" name="Front. Microbiol.">
        <title>Labilibaculum manganireducens gen. nov., sp. nov. and Labilibaculum filiforme sp. nov., Novel Bacteroidetes Isolated from Subsurface Sediments of the Baltic Sea.</title>
        <authorList>
            <person name="Vandieken V."/>
            <person name="Marshall I.P."/>
            <person name="Niemann H."/>
            <person name="Engelen B."/>
            <person name="Cypionka H."/>
        </authorList>
    </citation>
    <scope>NUCLEOTIDE SEQUENCE [LARGE SCALE GENOMIC DNA]</scope>
    <source>
        <strain evidence="4 5">59.10-2M</strain>
    </source>
</reference>
<dbReference type="GO" id="GO:0016852">
    <property type="term" value="F:sirohydrochlorin cobaltochelatase activity"/>
    <property type="evidence" value="ECO:0007669"/>
    <property type="project" value="InterPro"/>
</dbReference>
<keyword evidence="3" id="KW-0732">Signal</keyword>
<feature type="signal peptide" evidence="3">
    <location>
        <begin position="1"/>
        <end position="26"/>
    </location>
</feature>
<dbReference type="CDD" id="cd03413">
    <property type="entry name" value="CbiK_C"/>
    <property type="match status" value="1"/>
</dbReference>
<feature type="binding site" evidence="2">
    <location>
        <position position="210"/>
    </location>
    <ligand>
        <name>Co(2+)</name>
        <dbReference type="ChEBI" id="CHEBI:48828"/>
    </ligand>
</feature>
<evidence type="ECO:0000256" key="3">
    <source>
        <dbReference type="SAM" id="SignalP"/>
    </source>
</evidence>
<protein>
    <recommendedName>
        <fullName evidence="6">Sirohydrochlorin cobaltochelatase</fullName>
    </recommendedName>
</protein>
<evidence type="ECO:0000256" key="1">
    <source>
        <dbReference type="PIRSR" id="PIRSR033579-1"/>
    </source>
</evidence>
<evidence type="ECO:0000313" key="4">
    <source>
        <dbReference type="EMBL" id="PKQ68353.1"/>
    </source>
</evidence>
<name>A0A2N3IDM9_9BACT</name>
<sequence>MIKKYQFSKFLKTGLFLLLITFSFMAAAHTKKANKTGILLVSFGSSYPETRATFQHIEEEVKATFPDLEIHWAFTSKIIRNKLRSRGETIDSPAEALAKMGEEGFTNVAVQSLHVIPGEEYENLKTTVEAFSGMPKGIDRVQLGKPLLYHQNDIENLGDVLLQNLPEGMVEGDVLVFMGHGTHHPANVYYPGMQYYLWEKNPNVFLATVEGYPELNQVIEKLETRKVNKVWLLPFMTIAGDHARNDMAGEEEESWKSVLEARGYKTEAVLEGMADQDDVVRIWIEHLKDVLVELKSKK</sequence>
<feature type="active site" description="Proton acceptor" evidence="1">
    <location>
        <position position="180"/>
    </location>
</feature>
<dbReference type="SUPFAM" id="SSF53800">
    <property type="entry name" value="Chelatase"/>
    <property type="match status" value="1"/>
</dbReference>
<dbReference type="PIRSF" id="PIRSF033579">
    <property type="entry name" value="Anaer_Co_chel"/>
    <property type="match status" value="1"/>
</dbReference>
<keyword evidence="2" id="KW-0170">Cobalt</keyword>
<dbReference type="EMBL" id="MVDE01000004">
    <property type="protein sequence ID" value="PKQ68353.1"/>
    <property type="molecule type" value="Genomic_DNA"/>
</dbReference>
<feature type="binding site" evidence="2">
    <location>
        <position position="180"/>
    </location>
    <ligand>
        <name>Co(2+)</name>
        <dbReference type="ChEBI" id="CHEBI:48828"/>
    </ligand>
</feature>
<proteinExistence type="predicted"/>
<gene>
    <name evidence="4" type="ORF">BZG01_03810</name>
</gene>
<dbReference type="RefSeq" id="WP_101308512.1">
    <property type="nucleotide sequence ID" value="NZ_MVDE01000004.1"/>
</dbReference>
<keyword evidence="2" id="KW-0479">Metal-binding</keyword>
<evidence type="ECO:0000313" key="5">
    <source>
        <dbReference type="Proteomes" id="UP000233618"/>
    </source>
</evidence>
<keyword evidence="5" id="KW-1185">Reference proteome</keyword>
<comment type="caution">
    <text evidence="4">The sequence shown here is derived from an EMBL/GenBank/DDBJ whole genome shotgun (WGS) entry which is preliminary data.</text>
</comment>
<dbReference type="CDD" id="cd03412">
    <property type="entry name" value="CbiK_N"/>
    <property type="match status" value="1"/>
</dbReference>
<dbReference type="InterPro" id="IPR010388">
    <property type="entry name" value="Anaerobic_Co-chelatase"/>
</dbReference>
<evidence type="ECO:0008006" key="6">
    <source>
        <dbReference type="Google" id="ProtNLM"/>
    </source>
</evidence>
<dbReference type="AlphaFoldDB" id="A0A2N3IDM9"/>
<dbReference type="GO" id="GO:0019251">
    <property type="term" value="P:anaerobic cobalamin biosynthetic process"/>
    <property type="evidence" value="ECO:0007669"/>
    <property type="project" value="InterPro"/>
</dbReference>
<dbReference type="Proteomes" id="UP000233618">
    <property type="component" value="Unassembled WGS sequence"/>
</dbReference>
<feature type="binding site" evidence="2">
    <location>
        <position position="242"/>
    </location>
    <ligand>
        <name>Co(2+)</name>
        <dbReference type="ChEBI" id="CHEBI:48828"/>
    </ligand>
</feature>
<accession>A0A2N3IDM9</accession>
<dbReference type="GO" id="GO:0046872">
    <property type="term" value="F:metal ion binding"/>
    <property type="evidence" value="ECO:0007669"/>
    <property type="project" value="UniProtKB-KW"/>
</dbReference>